<proteinExistence type="predicted"/>
<reference evidence="1 2" key="2">
    <citation type="journal article" date="2022" name="Mol. Ecol. Resour.">
        <title>The genomes of chicory, endive, great burdock and yacon provide insights into Asteraceae paleo-polyploidization history and plant inulin production.</title>
        <authorList>
            <person name="Fan W."/>
            <person name="Wang S."/>
            <person name="Wang H."/>
            <person name="Wang A."/>
            <person name="Jiang F."/>
            <person name="Liu H."/>
            <person name="Zhao H."/>
            <person name="Xu D."/>
            <person name="Zhang Y."/>
        </authorList>
    </citation>
    <scope>NUCLEOTIDE SEQUENCE [LARGE SCALE GENOMIC DNA]</scope>
    <source>
        <strain evidence="2">cv. Punajuju</strain>
        <tissue evidence="1">Leaves</tissue>
    </source>
</reference>
<accession>A0ACB9E1C5</accession>
<evidence type="ECO:0000313" key="1">
    <source>
        <dbReference type="EMBL" id="KAI3752358.1"/>
    </source>
</evidence>
<comment type="caution">
    <text evidence="1">The sequence shown here is derived from an EMBL/GenBank/DDBJ whole genome shotgun (WGS) entry which is preliminary data.</text>
</comment>
<gene>
    <name evidence="1" type="ORF">L2E82_24337</name>
</gene>
<dbReference type="Proteomes" id="UP001055811">
    <property type="component" value="Linkage Group LG04"/>
</dbReference>
<evidence type="ECO:0000313" key="2">
    <source>
        <dbReference type="Proteomes" id="UP001055811"/>
    </source>
</evidence>
<sequence>MRGNMKMGVSEGSARIEEAAAIDLQGTINDMKISKYSDEESRMALGITEEEMEEIFGDNEVVPETQVTMDVEDAPFSNTQVATTEDVLVDVPMSMMDELWMMVQPYMNQQDPYYPEVPMVNPQVEEVPVQQEEIENEEEPEEEMEEDPEEEPEEEMEEDREEDPEEKWRRITILW</sequence>
<reference evidence="2" key="1">
    <citation type="journal article" date="2022" name="Mol. Ecol. Resour.">
        <title>The genomes of chicory, endive, great burdock and yacon provide insights into Asteraceae palaeo-polyploidization history and plant inulin production.</title>
        <authorList>
            <person name="Fan W."/>
            <person name="Wang S."/>
            <person name="Wang H."/>
            <person name="Wang A."/>
            <person name="Jiang F."/>
            <person name="Liu H."/>
            <person name="Zhao H."/>
            <person name="Xu D."/>
            <person name="Zhang Y."/>
        </authorList>
    </citation>
    <scope>NUCLEOTIDE SEQUENCE [LARGE SCALE GENOMIC DNA]</scope>
    <source>
        <strain evidence="2">cv. Punajuju</strain>
    </source>
</reference>
<name>A0ACB9E1C5_CICIN</name>
<organism evidence="1 2">
    <name type="scientific">Cichorium intybus</name>
    <name type="common">Chicory</name>
    <dbReference type="NCBI Taxonomy" id="13427"/>
    <lineage>
        <taxon>Eukaryota</taxon>
        <taxon>Viridiplantae</taxon>
        <taxon>Streptophyta</taxon>
        <taxon>Embryophyta</taxon>
        <taxon>Tracheophyta</taxon>
        <taxon>Spermatophyta</taxon>
        <taxon>Magnoliopsida</taxon>
        <taxon>eudicotyledons</taxon>
        <taxon>Gunneridae</taxon>
        <taxon>Pentapetalae</taxon>
        <taxon>asterids</taxon>
        <taxon>campanulids</taxon>
        <taxon>Asterales</taxon>
        <taxon>Asteraceae</taxon>
        <taxon>Cichorioideae</taxon>
        <taxon>Cichorieae</taxon>
        <taxon>Cichoriinae</taxon>
        <taxon>Cichorium</taxon>
    </lineage>
</organism>
<protein>
    <submittedName>
        <fullName evidence="1">Uncharacterized protein</fullName>
    </submittedName>
</protein>
<dbReference type="EMBL" id="CM042012">
    <property type="protein sequence ID" value="KAI3752358.1"/>
    <property type="molecule type" value="Genomic_DNA"/>
</dbReference>
<keyword evidence="2" id="KW-1185">Reference proteome</keyword>